<dbReference type="AlphaFoldDB" id="A0A2C5YAX1"/>
<feature type="binding site" description="axial binding residue" evidence="6">
    <location>
        <position position="434"/>
    </location>
    <ligand>
        <name>heme</name>
        <dbReference type="ChEBI" id="CHEBI:30413"/>
    </ligand>
    <ligandPart>
        <name>Fe</name>
        <dbReference type="ChEBI" id="CHEBI:18248"/>
    </ligandPart>
</feature>
<evidence type="ECO:0000256" key="3">
    <source>
        <dbReference type="ARBA" id="ARBA00022617"/>
    </source>
</evidence>
<dbReference type="GO" id="GO:0004497">
    <property type="term" value="F:monooxygenase activity"/>
    <property type="evidence" value="ECO:0007669"/>
    <property type="project" value="UniProtKB-KW"/>
</dbReference>
<gene>
    <name evidence="9" type="ORF">CDD82_4539</name>
</gene>
<accession>A0A2C5YAX1</accession>
<dbReference type="Proteomes" id="UP000224854">
    <property type="component" value="Unassembled WGS sequence"/>
</dbReference>
<evidence type="ECO:0000313" key="9">
    <source>
        <dbReference type="EMBL" id="PHH75218.1"/>
    </source>
</evidence>
<name>A0A2C5YAX1_9HYPO</name>
<dbReference type="Pfam" id="PF00067">
    <property type="entry name" value="p450"/>
    <property type="match status" value="1"/>
</dbReference>
<evidence type="ECO:0000256" key="4">
    <source>
        <dbReference type="ARBA" id="ARBA00022723"/>
    </source>
</evidence>
<dbReference type="GO" id="GO:0005506">
    <property type="term" value="F:iron ion binding"/>
    <property type="evidence" value="ECO:0007669"/>
    <property type="project" value="InterPro"/>
</dbReference>
<evidence type="ECO:0000256" key="5">
    <source>
        <dbReference type="ARBA" id="ARBA00023004"/>
    </source>
</evidence>
<dbReference type="OrthoDB" id="1470350at2759"/>
<dbReference type="EMBL" id="NJEU01000384">
    <property type="protein sequence ID" value="PHH75218.1"/>
    <property type="molecule type" value="Genomic_DNA"/>
</dbReference>
<dbReference type="PROSITE" id="PS00086">
    <property type="entry name" value="CYTOCHROME_P450"/>
    <property type="match status" value="1"/>
</dbReference>
<dbReference type="Gene3D" id="1.10.630.10">
    <property type="entry name" value="Cytochrome P450"/>
    <property type="match status" value="1"/>
</dbReference>
<dbReference type="PANTHER" id="PTHR24305:SF210">
    <property type="entry name" value="CYTOCHROME P450 MONOOXYGENASE ASQL-RELATED"/>
    <property type="match status" value="1"/>
</dbReference>
<organism evidence="9 10">
    <name type="scientific">Ophiocordyceps australis</name>
    <dbReference type="NCBI Taxonomy" id="1399860"/>
    <lineage>
        <taxon>Eukaryota</taxon>
        <taxon>Fungi</taxon>
        <taxon>Dikarya</taxon>
        <taxon>Ascomycota</taxon>
        <taxon>Pezizomycotina</taxon>
        <taxon>Sordariomycetes</taxon>
        <taxon>Hypocreomycetidae</taxon>
        <taxon>Hypocreales</taxon>
        <taxon>Ophiocordycipitaceae</taxon>
        <taxon>Ophiocordyceps</taxon>
    </lineage>
</organism>
<protein>
    <recommendedName>
        <fullName evidence="11">Cytochrome P450</fullName>
    </recommendedName>
</protein>
<keyword evidence="8" id="KW-0472">Membrane</keyword>
<dbReference type="InterPro" id="IPR017972">
    <property type="entry name" value="Cyt_P450_CS"/>
</dbReference>
<dbReference type="InterPro" id="IPR050121">
    <property type="entry name" value="Cytochrome_P450_monoxygenase"/>
</dbReference>
<evidence type="ECO:0000256" key="6">
    <source>
        <dbReference type="PIRSR" id="PIRSR602401-1"/>
    </source>
</evidence>
<dbReference type="InterPro" id="IPR001128">
    <property type="entry name" value="Cyt_P450"/>
</dbReference>
<keyword evidence="8" id="KW-1133">Transmembrane helix</keyword>
<feature type="transmembrane region" description="Helical" evidence="8">
    <location>
        <begin position="6"/>
        <end position="26"/>
    </location>
</feature>
<dbReference type="GO" id="GO:0016705">
    <property type="term" value="F:oxidoreductase activity, acting on paired donors, with incorporation or reduction of molecular oxygen"/>
    <property type="evidence" value="ECO:0007669"/>
    <property type="project" value="InterPro"/>
</dbReference>
<keyword evidence="4 6" id="KW-0479">Metal-binding</keyword>
<sequence length="490" mass="54827">MSWWTMIVSALAVYIVIIRPLYNIFLHPLRNFPGPLLNRATTLPVIWHVLRGTLPIHVCQLHARYGKIIRLKPNELSLTHAEAWKAIYGNAKHEPDQRHYNFAISEHPVLLGSPSSFHTPTRRLLRSSFSQQAVLSYQHTIKNRTMYLVHKLDELSSGNKAVDVNHWLDLCVVDILGSLIFRADWKCMENNLMHPAMQKVHSNIRIMEKWLVVVNLGLDRLLIQVIRVLGLAKDEMKKNEGFVESMLKDGAKLARGDLGGFGEQKQDLIQGLVDGGFSLPLVANQTGLLLVAGGDSTPSLLTAIIFFISSHPCVFAKLALEIRSRFRSAVDIDMQAVNSLPYLDAVIQEAGRCIPPVIGPMPRVVAPGGVRVAQDFIPEDTRCLVWHYAMFRSADAFADPLTFDPERFYSPGHSIYAEDKMEAYKPFSLGPRGCMGVHLAKALIRVVIACLVFHFNMGVCPKSADWAHGLRTGTFWGRGPLRVRLTPAPV</sequence>
<dbReference type="SUPFAM" id="SSF48264">
    <property type="entry name" value="Cytochrome P450"/>
    <property type="match status" value="1"/>
</dbReference>
<evidence type="ECO:0000313" key="10">
    <source>
        <dbReference type="Proteomes" id="UP000224854"/>
    </source>
</evidence>
<dbReference type="InterPro" id="IPR002401">
    <property type="entry name" value="Cyt_P450_E_grp-I"/>
</dbReference>
<evidence type="ECO:0000256" key="2">
    <source>
        <dbReference type="ARBA" id="ARBA00010617"/>
    </source>
</evidence>
<keyword evidence="8" id="KW-0812">Transmembrane</keyword>
<proteinExistence type="inferred from homology"/>
<evidence type="ECO:0000256" key="8">
    <source>
        <dbReference type="SAM" id="Phobius"/>
    </source>
</evidence>
<comment type="caution">
    <text evidence="9">The sequence shown here is derived from an EMBL/GenBank/DDBJ whole genome shotgun (WGS) entry which is preliminary data.</text>
</comment>
<dbReference type="InterPro" id="IPR036396">
    <property type="entry name" value="Cyt_P450_sf"/>
</dbReference>
<dbReference type="PANTHER" id="PTHR24305">
    <property type="entry name" value="CYTOCHROME P450"/>
    <property type="match status" value="1"/>
</dbReference>
<evidence type="ECO:0000256" key="7">
    <source>
        <dbReference type="RuleBase" id="RU000461"/>
    </source>
</evidence>
<keyword evidence="7" id="KW-0503">Monooxygenase</keyword>
<dbReference type="PRINTS" id="PR00463">
    <property type="entry name" value="EP450I"/>
</dbReference>
<keyword evidence="3 6" id="KW-0349">Heme</keyword>
<reference evidence="9 10" key="1">
    <citation type="submission" date="2017-06" db="EMBL/GenBank/DDBJ databases">
        <title>Ant-infecting Ophiocordyceps genomes reveal a high diversity of potential behavioral manipulation genes and a possible major role for enterotoxins.</title>
        <authorList>
            <person name="De Bekker C."/>
            <person name="Evans H.C."/>
            <person name="Brachmann A."/>
            <person name="Hughes D.P."/>
        </authorList>
    </citation>
    <scope>NUCLEOTIDE SEQUENCE [LARGE SCALE GENOMIC DNA]</scope>
    <source>
        <strain evidence="9 10">1348a</strain>
    </source>
</reference>
<evidence type="ECO:0008006" key="11">
    <source>
        <dbReference type="Google" id="ProtNLM"/>
    </source>
</evidence>
<evidence type="ECO:0000256" key="1">
    <source>
        <dbReference type="ARBA" id="ARBA00001971"/>
    </source>
</evidence>
<comment type="similarity">
    <text evidence="2 7">Belongs to the cytochrome P450 family.</text>
</comment>
<dbReference type="GO" id="GO:0020037">
    <property type="term" value="F:heme binding"/>
    <property type="evidence" value="ECO:0007669"/>
    <property type="project" value="InterPro"/>
</dbReference>
<keyword evidence="5 6" id="KW-0408">Iron</keyword>
<comment type="cofactor">
    <cofactor evidence="1 6">
        <name>heme</name>
        <dbReference type="ChEBI" id="CHEBI:30413"/>
    </cofactor>
</comment>
<keyword evidence="10" id="KW-1185">Reference proteome</keyword>
<keyword evidence="7" id="KW-0560">Oxidoreductase</keyword>